<dbReference type="Gene3D" id="2.60.40.1820">
    <property type="match status" value="2"/>
</dbReference>
<sequence>MEGLSQFNIFSPQRLLQPLLFHQKTLPMVKIATGFSTIRRNCGNIERNDTVDVRSVDSNDKQESEMDWELEFLGELDPLGFQAPKKRKKREQGSKLLEDTDGMDWCVKARKMALKSIEARGLTRTMEDLITVKKKKNNKKKLGKKDKISKKSKVSEEEDDSDEDIELKGVNPLDGADRLRKTVSMVAGGMFEEKKEKTMQAFVQRLSQFSGPSDRRKEINLNKAIVEAQTAEEVLEVAAETIMAVGKGLSPSPLSPLNIATALHRIAKNMEKVSMMTSRRLAFARQKEMSMLVGIAMTALPECSAQGISNISWALSKIGGELLYLSEMDRVAEVALTKVEQFNSQNVANVAGAFASMRHSAPDLFSELSERASNIVHNFQEQELAQVLWAFASLNEPAGPLLESLDNVFNDENQFKCCLDQETLKYNEESVVENNGDLAMEEISGSPALNFKRDQLGNIAWSYAVLGQMDRVFFSHVWKTLSHFEEQRISEQYREDIMFASQVHLVNQCLKLEYPHLRLSLRSDLEEKVARAGKTKRFNQKMTSSFQKEVAHLLVSTGLDWVREYVVDGYTLDAVLVDQKVALEIDGPTHFSRNSGVPLGHTMLKRRYITAAGWKLASVSHQEWEELQGGFEQLDYLREILKDHIGASFLPSFLHSTLLTALSLSLSLLHLRFSLFSSMSSSDKPEEVVERDAKEKDDKNEEKGGFIEKVKDFIHDIGEKIEEAIGFGKPTADVTGIHIPKINLERADIVIDVLVTNPNPIPIPLVDIDYLIESDGRKLVSGLIPDAGTINAHGSETVKIPVSLIYDDIKNTYSDIKPGSIIPYKIKVNLIVDVPVFGRLTLPLEKTGEIPIPYKPDIDLEKVQFQSFSFEETVAVLHLKLDNKNDFDLGLNGLDYEVWLADVSIGGAELSKSAKIEKNGISCIELPITFRPREFGSALWDMIRGKGTGYTMKGNIDVDTPFGAMKLPISKEGGSTRLKKDKGVGEDDDDDED</sequence>
<dbReference type="SUPFAM" id="SSF117070">
    <property type="entry name" value="LEA14-like"/>
    <property type="match status" value="2"/>
</dbReference>
<dbReference type="PANTHER" id="PTHR31459:SF2">
    <property type="entry name" value="OS03G0843300 PROTEIN"/>
    <property type="match status" value="1"/>
</dbReference>
<evidence type="ECO:0000313" key="5">
    <source>
        <dbReference type="Proteomes" id="UP001227230"/>
    </source>
</evidence>
<accession>A0ABY9C035</accession>
<dbReference type="PROSITE" id="PS51286">
    <property type="entry name" value="RAP"/>
    <property type="match status" value="1"/>
</dbReference>
<dbReference type="Pfam" id="PF26188">
    <property type="entry name" value="RESC6"/>
    <property type="match status" value="1"/>
</dbReference>
<feature type="domain" description="RAP" evidence="3">
    <location>
        <begin position="581"/>
        <end position="639"/>
    </location>
</feature>
<proteinExistence type="inferred from homology"/>
<name>A0ABY9C035_VITVI</name>
<dbReference type="Gene3D" id="3.40.960.10">
    <property type="entry name" value="VSR Endonuclease"/>
    <property type="match status" value="1"/>
</dbReference>
<gene>
    <name evidence="4" type="ORF">VitviT2T_007660</name>
</gene>
<dbReference type="Pfam" id="PF03168">
    <property type="entry name" value="LEA_2"/>
    <property type="match status" value="2"/>
</dbReference>
<evidence type="ECO:0000256" key="2">
    <source>
        <dbReference type="SAM" id="MobiDB-lite"/>
    </source>
</evidence>
<dbReference type="Pfam" id="PF08373">
    <property type="entry name" value="RAP"/>
    <property type="match status" value="1"/>
</dbReference>
<dbReference type="InterPro" id="IPR045043">
    <property type="entry name" value="Lea14-like"/>
</dbReference>
<dbReference type="SMART" id="SM00769">
    <property type="entry name" value="WHy"/>
    <property type="match status" value="2"/>
</dbReference>
<dbReference type="SMART" id="SM00952">
    <property type="entry name" value="RAP"/>
    <property type="match status" value="1"/>
</dbReference>
<keyword evidence="5" id="KW-1185">Reference proteome</keyword>
<reference evidence="4 5" key="1">
    <citation type="journal article" date="2023" name="Hortic Res">
        <title>The complete reference genome for grapevine (Vitis vinifera L.) genetics and breeding.</title>
        <authorList>
            <person name="Shi X."/>
            <person name="Cao S."/>
            <person name="Wang X."/>
            <person name="Huang S."/>
            <person name="Wang Y."/>
            <person name="Liu Z."/>
            <person name="Liu W."/>
            <person name="Leng X."/>
            <person name="Peng Y."/>
            <person name="Wang N."/>
            <person name="Wang Y."/>
            <person name="Ma Z."/>
            <person name="Xu X."/>
            <person name="Zhang F."/>
            <person name="Xue H."/>
            <person name="Zhong H."/>
            <person name="Wang Y."/>
            <person name="Zhang K."/>
            <person name="Velt A."/>
            <person name="Avia K."/>
            <person name="Holtgrawe D."/>
            <person name="Grimplet J."/>
            <person name="Matus J.T."/>
            <person name="Ware D."/>
            <person name="Wu X."/>
            <person name="Wang H."/>
            <person name="Liu C."/>
            <person name="Fang Y."/>
            <person name="Rustenholz C."/>
            <person name="Cheng Z."/>
            <person name="Xiao H."/>
            <person name="Zhou Y."/>
        </authorList>
    </citation>
    <scope>NUCLEOTIDE SEQUENCE [LARGE SCALE GENOMIC DNA]</scope>
    <source>
        <strain evidence="5">cv. Pinot noir / PN40024</strain>
        <tissue evidence="4">Leaf</tissue>
    </source>
</reference>
<organism evidence="4 5">
    <name type="scientific">Vitis vinifera</name>
    <name type="common">Grape</name>
    <dbReference type="NCBI Taxonomy" id="29760"/>
    <lineage>
        <taxon>Eukaryota</taxon>
        <taxon>Viridiplantae</taxon>
        <taxon>Streptophyta</taxon>
        <taxon>Embryophyta</taxon>
        <taxon>Tracheophyta</taxon>
        <taxon>Spermatophyta</taxon>
        <taxon>Magnoliopsida</taxon>
        <taxon>eudicotyledons</taxon>
        <taxon>Gunneridae</taxon>
        <taxon>Pentapetalae</taxon>
        <taxon>rosids</taxon>
        <taxon>Vitales</taxon>
        <taxon>Vitaceae</taxon>
        <taxon>Viteae</taxon>
        <taxon>Vitis</taxon>
    </lineage>
</organism>
<dbReference type="InterPro" id="IPR013584">
    <property type="entry name" value="RAP"/>
</dbReference>
<dbReference type="Proteomes" id="UP001227230">
    <property type="component" value="Chromosome 5"/>
</dbReference>
<feature type="compositionally biased region" description="Basic residues" evidence="2">
    <location>
        <begin position="140"/>
        <end position="152"/>
    </location>
</feature>
<dbReference type="PANTHER" id="PTHR31459">
    <property type="match status" value="1"/>
</dbReference>
<dbReference type="InterPro" id="IPR013990">
    <property type="entry name" value="WHy-dom"/>
</dbReference>
<evidence type="ECO:0000256" key="1">
    <source>
        <dbReference type="ARBA" id="ARBA00005960"/>
    </source>
</evidence>
<dbReference type="InterPro" id="IPR004864">
    <property type="entry name" value="LEA_2"/>
</dbReference>
<feature type="region of interest" description="Disordered" evidence="2">
    <location>
        <begin position="968"/>
        <end position="993"/>
    </location>
</feature>
<evidence type="ECO:0000259" key="3">
    <source>
        <dbReference type="PROSITE" id="PS51286"/>
    </source>
</evidence>
<feature type="region of interest" description="Disordered" evidence="2">
    <location>
        <begin position="140"/>
        <end position="164"/>
    </location>
</feature>
<evidence type="ECO:0000313" key="4">
    <source>
        <dbReference type="EMBL" id="WJZ88354.1"/>
    </source>
</evidence>
<comment type="similarity">
    <text evidence="1">Belongs to the LEA type 2 family.</text>
</comment>
<dbReference type="InterPro" id="IPR058917">
    <property type="entry name" value="RESC6_dom"/>
</dbReference>
<protein>
    <recommendedName>
        <fullName evidence="3">RAP domain-containing protein</fullName>
    </recommendedName>
</protein>
<dbReference type="EMBL" id="CP126652">
    <property type="protein sequence ID" value="WJZ88354.1"/>
    <property type="molecule type" value="Genomic_DNA"/>
</dbReference>